<evidence type="ECO:0000256" key="1">
    <source>
        <dbReference type="SAM" id="SignalP"/>
    </source>
</evidence>
<gene>
    <name evidence="2" type="ORF">H8909_13000</name>
</gene>
<accession>A0ABR7KEH4</accession>
<keyword evidence="1" id="KW-0732">Signal</keyword>
<reference evidence="2 3" key="1">
    <citation type="submission" date="2020-08" db="EMBL/GenBank/DDBJ databases">
        <authorList>
            <person name="Liu C."/>
            <person name="Sun Q."/>
        </authorList>
    </citation>
    <scope>NUCLEOTIDE SEQUENCE [LARGE SCALE GENOMIC DNA]</scope>
    <source>
        <strain evidence="2 3">NSJ-22</strain>
    </source>
</reference>
<comment type="caution">
    <text evidence="2">The sequence shown here is derived from an EMBL/GenBank/DDBJ whole genome shotgun (WGS) entry which is preliminary data.</text>
</comment>
<name>A0ABR7KEH4_9FIRM</name>
<evidence type="ECO:0000313" key="2">
    <source>
        <dbReference type="EMBL" id="MBC6011105.1"/>
    </source>
</evidence>
<evidence type="ECO:0000313" key="3">
    <source>
        <dbReference type="Proteomes" id="UP000603474"/>
    </source>
</evidence>
<dbReference type="RefSeq" id="WP_117458951.1">
    <property type="nucleotide sequence ID" value="NZ_JACRWG010000126.1"/>
</dbReference>
<feature type="chain" id="PRO_5045636680" evidence="1">
    <location>
        <begin position="25"/>
        <end position="135"/>
    </location>
</feature>
<sequence>MKKIIVTITLSFIMCVMFLGSASAVSWSSSESLAIPSWGAMSNPTSASKNKTKKCSYGYIEKTLDNTAFGKYGDFYKGGRISKTYYQIYLNNQTKIHYTDANAKKTISSVKARVCGSNLEPSVGTRISIKFSADN</sequence>
<dbReference type="Proteomes" id="UP000603474">
    <property type="component" value="Unassembled WGS sequence"/>
</dbReference>
<proteinExistence type="predicted"/>
<dbReference type="EMBL" id="JACRWG010000126">
    <property type="protein sequence ID" value="MBC6011105.1"/>
    <property type="molecule type" value="Genomic_DNA"/>
</dbReference>
<feature type="signal peptide" evidence="1">
    <location>
        <begin position="1"/>
        <end position="24"/>
    </location>
</feature>
<protein>
    <submittedName>
        <fullName evidence="2">Uncharacterized protein</fullName>
    </submittedName>
</protein>
<keyword evidence="3" id="KW-1185">Reference proteome</keyword>
<organism evidence="2 3">
    <name type="scientific">Catenibacterium faecis</name>
    <dbReference type="NCBI Taxonomy" id="2764323"/>
    <lineage>
        <taxon>Bacteria</taxon>
        <taxon>Bacillati</taxon>
        <taxon>Bacillota</taxon>
        <taxon>Erysipelotrichia</taxon>
        <taxon>Erysipelotrichales</taxon>
        <taxon>Coprobacillaceae</taxon>
        <taxon>Catenibacterium</taxon>
    </lineage>
</organism>